<dbReference type="Proteomes" id="UP000321389">
    <property type="component" value="Chromosome"/>
</dbReference>
<feature type="compositionally biased region" description="Basic and acidic residues" evidence="3">
    <location>
        <begin position="378"/>
        <end position="389"/>
    </location>
</feature>
<proteinExistence type="predicted"/>
<comment type="subcellular location">
    <subcellularLocation>
        <location evidence="1">Secreted</location>
    </subcellularLocation>
</comment>
<dbReference type="AlphaFoldDB" id="A0A5B8KYW4"/>
<keyword evidence="2" id="KW-0964">Secreted</keyword>
<accession>A0A5B8KYW4</accession>
<name>A0A5B8KYW4_9HYPH</name>
<evidence type="ECO:0000256" key="1">
    <source>
        <dbReference type="ARBA" id="ARBA00004613"/>
    </source>
</evidence>
<organism evidence="4 5">
    <name type="scientific">Nitratireductor mangrovi</name>
    <dbReference type="NCBI Taxonomy" id="2599600"/>
    <lineage>
        <taxon>Bacteria</taxon>
        <taxon>Pseudomonadati</taxon>
        <taxon>Pseudomonadota</taxon>
        <taxon>Alphaproteobacteria</taxon>
        <taxon>Hyphomicrobiales</taxon>
        <taxon>Phyllobacteriaceae</taxon>
        <taxon>Nitratireductor</taxon>
    </lineage>
</organism>
<dbReference type="Pfam" id="PF00353">
    <property type="entry name" value="HemolysinCabind"/>
    <property type="match status" value="8"/>
</dbReference>
<dbReference type="PRINTS" id="PR00313">
    <property type="entry name" value="CABNDNGRPT"/>
</dbReference>
<dbReference type="InterPro" id="IPR018511">
    <property type="entry name" value="Hemolysin-typ_Ca-bd_CS"/>
</dbReference>
<sequence>MANFVETSNPSTTGSFWLDVLDWNVLTSSSTAVMVENLDGTLTLFNGAGFTFADGKPTGGTVTTMRHFDAGQSVEHAFIDGVSIALADIVSQMPTVGDLVLAGDDLITTSANGTELRGFGGDDTIEAGGNSFVHAAGGNDSIEFAAGAGYEDDWISYRYNPDGTLNTRAMIISLKVNNSGNEPGMTGWASDRFSVGAIEHDTLNHANHVEGTEGDDSISGAAWDHVLLGDFTGSIIYGFGGNDIINNAWEAHGGDGNDTIRLIVNGISDVGNITAGGTGFGDEGDDRLLILDFSSALKPGETYYVTFDGGNGSDTAQGRDTGGSSSFPATYDLLLQQVMIGSVVYNLTSVENVDAGEAGDAIFGNTLANLLVGNGGDDQIHGDDGHDTLEGGQGDDTLFGGSGHDNLTGGSGADTLDGGGGSDTALYATAGGSVTADLINSVPGVGDAAGDTFVSVENLHGSQHADTFFGDDGSNVLRGEGDSDNLHGRGGDDTLFGGAGGDNLIGGAGADQLEGGTGVDTADYSASTQRINVNLSSGTALGGDAHGDTLAEIENLIGTNSSLTDFLTGNHLANRIEGLAGDDLIAGLGGADELIGGTGIDTADYSASTQRINVNLSNGTALGGDAHGDTLSGIENLVGTNSSLTDFLTGNHLANRIDGGAGDDLIAGLGAADMLIGGTGVDTADYSASTQRINVNLSNGTALGGDAHGDTLSGIENLIGTNVALTDFLTGDAAPNHIQGLAGNDEINGKEGSDVLVGGGDDDLFIFDTALGAGNVDTIVDFVVADDMISLASSIFTGLAAGALTAAAFRVGAAAADADDRIIYNAGTGSLFFDVDGNGAQVQVQFASLSTGLALTNDNFLVA</sequence>
<evidence type="ECO:0000313" key="5">
    <source>
        <dbReference type="Proteomes" id="UP000321389"/>
    </source>
</evidence>
<evidence type="ECO:0000256" key="2">
    <source>
        <dbReference type="ARBA" id="ARBA00022525"/>
    </source>
</evidence>
<dbReference type="PANTHER" id="PTHR38340:SF1">
    <property type="entry name" value="S-LAYER PROTEIN"/>
    <property type="match status" value="1"/>
</dbReference>
<keyword evidence="5" id="KW-1185">Reference proteome</keyword>
<dbReference type="GO" id="GO:0005576">
    <property type="term" value="C:extracellular region"/>
    <property type="evidence" value="ECO:0007669"/>
    <property type="project" value="UniProtKB-SubCell"/>
</dbReference>
<gene>
    <name evidence="4" type="ORF">FQ775_09565</name>
</gene>
<evidence type="ECO:0000313" key="4">
    <source>
        <dbReference type="EMBL" id="QDZ00608.2"/>
    </source>
</evidence>
<dbReference type="KEGG" id="niy:FQ775_09565"/>
<dbReference type="InterPro" id="IPR001343">
    <property type="entry name" value="Hemolysn_Ca-bd"/>
</dbReference>
<dbReference type="InterPro" id="IPR011049">
    <property type="entry name" value="Serralysin-like_metalloprot_C"/>
</dbReference>
<protein>
    <submittedName>
        <fullName evidence="4">Calcium-binding protein</fullName>
    </submittedName>
</protein>
<dbReference type="Gene3D" id="2.150.10.10">
    <property type="entry name" value="Serralysin-like metalloprotease, C-terminal"/>
    <property type="match status" value="5"/>
</dbReference>
<reference evidence="4" key="1">
    <citation type="submission" date="2020-04" db="EMBL/GenBank/DDBJ databases">
        <title>Nitratireductor sp. nov. isolated from mangrove soil.</title>
        <authorList>
            <person name="Ye Y."/>
        </authorList>
    </citation>
    <scope>NUCLEOTIDE SEQUENCE</scope>
    <source>
        <strain evidence="4">SY7</strain>
    </source>
</reference>
<dbReference type="PANTHER" id="PTHR38340">
    <property type="entry name" value="S-LAYER PROTEIN"/>
    <property type="match status" value="1"/>
</dbReference>
<dbReference type="InterPro" id="IPR050557">
    <property type="entry name" value="RTX_toxin/Mannuronan_C5-epim"/>
</dbReference>
<dbReference type="RefSeq" id="WP_167812729.1">
    <property type="nucleotide sequence ID" value="NZ_CP042301.2"/>
</dbReference>
<dbReference type="GO" id="GO:0005509">
    <property type="term" value="F:calcium ion binding"/>
    <property type="evidence" value="ECO:0007669"/>
    <property type="project" value="InterPro"/>
</dbReference>
<dbReference type="PROSITE" id="PS00330">
    <property type="entry name" value="HEMOLYSIN_CALCIUM"/>
    <property type="match status" value="6"/>
</dbReference>
<dbReference type="EMBL" id="CP042301">
    <property type="protein sequence ID" value="QDZ00608.2"/>
    <property type="molecule type" value="Genomic_DNA"/>
</dbReference>
<evidence type="ECO:0000256" key="3">
    <source>
        <dbReference type="SAM" id="MobiDB-lite"/>
    </source>
</evidence>
<feature type="region of interest" description="Disordered" evidence="3">
    <location>
        <begin position="378"/>
        <end position="416"/>
    </location>
</feature>
<dbReference type="SUPFAM" id="SSF51120">
    <property type="entry name" value="beta-Roll"/>
    <property type="match status" value="4"/>
</dbReference>